<sequence length="167" mass="19556">MKLLIHDLESKDFKKIFPNQLDDTMVISDDGTIHHCIGCFGCWIKTPAACVIRDKYGDMGEYWSKCQEVILISKCCYGGFSPFVKNVLDRSISYIHPYFVIRNGEMHHRRRYKNRMDMRVWFYGENITKKEKQTSEKLVKANSINLDCHVSSISFVNSIEKMEDEIL</sequence>
<dbReference type="Proteomes" id="UP000028542">
    <property type="component" value="Unassembled WGS sequence"/>
</dbReference>
<accession>A0A084JA68</accession>
<gene>
    <name evidence="1" type="ORF">IO99_11980</name>
</gene>
<dbReference type="AlphaFoldDB" id="A0A084JA68"/>
<dbReference type="SUPFAM" id="SSF52218">
    <property type="entry name" value="Flavoproteins"/>
    <property type="match status" value="1"/>
</dbReference>
<evidence type="ECO:0000313" key="1">
    <source>
        <dbReference type="EMBL" id="KEZ85852.1"/>
    </source>
</evidence>
<dbReference type="Gene3D" id="3.40.50.360">
    <property type="match status" value="1"/>
</dbReference>
<protein>
    <submittedName>
        <fullName evidence="1">Flavoprotein</fullName>
    </submittedName>
</protein>
<dbReference type="STRING" id="318464.IO99_11980"/>
<proteinExistence type="predicted"/>
<dbReference type="RefSeq" id="WP_035133530.1">
    <property type="nucleotide sequence ID" value="NZ_JPMD01000028.1"/>
</dbReference>
<dbReference type="eggNOG" id="COG0655">
    <property type="taxonomic scope" value="Bacteria"/>
</dbReference>
<evidence type="ECO:0000313" key="2">
    <source>
        <dbReference type="Proteomes" id="UP000028542"/>
    </source>
</evidence>
<organism evidence="1 2">
    <name type="scientific">Clostridium sulfidigenes</name>
    <dbReference type="NCBI Taxonomy" id="318464"/>
    <lineage>
        <taxon>Bacteria</taxon>
        <taxon>Bacillati</taxon>
        <taxon>Bacillota</taxon>
        <taxon>Clostridia</taxon>
        <taxon>Eubacteriales</taxon>
        <taxon>Clostridiaceae</taxon>
        <taxon>Clostridium</taxon>
    </lineage>
</organism>
<comment type="caution">
    <text evidence="1">The sequence shown here is derived from an EMBL/GenBank/DDBJ whole genome shotgun (WGS) entry which is preliminary data.</text>
</comment>
<reference evidence="1 2" key="1">
    <citation type="submission" date="2014-07" db="EMBL/GenBank/DDBJ databases">
        <title>Draft genome of Clostridium sulfidigenes 113A isolated from sediments associated with methane hydrate from Krishna Godavari basin.</title>
        <authorList>
            <person name="Honkalas V.S."/>
            <person name="Dabir A.P."/>
            <person name="Arora P."/>
            <person name="Dhakephalkar P.K."/>
        </authorList>
    </citation>
    <scope>NUCLEOTIDE SEQUENCE [LARGE SCALE GENOMIC DNA]</scope>
    <source>
        <strain evidence="1 2">113A</strain>
    </source>
</reference>
<dbReference type="InterPro" id="IPR029039">
    <property type="entry name" value="Flavoprotein-like_sf"/>
</dbReference>
<name>A0A084JA68_9CLOT</name>
<dbReference type="EMBL" id="JPMD01000028">
    <property type="protein sequence ID" value="KEZ85852.1"/>
    <property type="molecule type" value="Genomic_DNA"/>
</dbReference>
<keyword evidence="2" id="KW-1185">Reference proteome</keyword>